<reference evidence="3" key="1">
    <citation type="submission" date="2016-11" db="EMBL/GenBank/DDBJ databases">
        <authorList>
            <person name="Varghese N."/>
            <person name="Submissions S."/>
        </authorList>
    </citation>
    <scope>NUCLEOTIDE SEQUENCE [LARGE SCALE GENOMIC DNA]</scope>
    <source>
        <strain evidence="3">DSM 19514</strain>
    </source>
</reference>
<organism evidence="2 3">
    <name type="scientific">Ferrithrix thermotolerans DSM 19514</name>
    <dbReference type="NCBI Taxonomy" id="1121881"/>
    <lineage>
        <taxon>Bacteria</taxon>
        <taxon>Bacillati</taxon>
        <taxon>Actinomycetota</taxon>
        <taxon>Acidimicrobiia</taxon>
        <taxon>Acidimicrobiales</taxon>
        <taxon>Acidimicrobiaceae</taxon>
        <taxon>Ferrithrix</taxon>
    </lineage>
</organism>
<dbReference type="GO" id="GO:0003677">
    <property type="term" value="F:DNA binding"/>
    <property type="evidence" value="ECO:0007669"/>
    <property type="project" value="InterPro"/>
</dbReference>
<dbReference type="STRING" id="1121881.SAMN02745225_01057"/>
<evidence type="ECO:0000313" key="3">
    <source>
        <dbReference type="Proteomes" id="UP000184295"/>
    </source>
</evidence>
<accession>A0A1M4UP70</accession>
<sequence>MPKDTNTTKYLLSVEEAAILLGIDRSTAYRSITDGTFPVRVLTIGRRKKVSRAALMRVLNGETPAVAS</sequence>
<dbReference type="EMBL" id="FQUL01000011">
    <property type="protein sequence ID" value="SHE58551.1"/>
    <property type="molecule type" value="Genomic_DNA"/>
</dbReference>
<evidence type="ECO:0000313" key="2">
    <source>
        <dbReference type="EMBL" id="SHE58551.1"/>
    </source>
</evidence>
<name>A0A1M4UP70_9ACTN</name>
<proteinExistence type="predicted"/>
<dbReference type="InterPro" id="IPR041657">
    <property type="entry name" value="HTH_17"/>
</dbReference>
<dbReference type="InterPro" id="IPR010093">
    <property type="entry name" value="SinI_DNA-bd"/>
</dbReference>
<dbReference type="Proteomes" id="UP000184295">
    <property type="component" value="Unassembled WGS sequence"/>
</dbReference>
<dbReference type="Pfam" id="PF12728">
    <property type="entry name" value="HTH_17"/>
    <property type="match status" value="1"/>
</dbReference>
<keyword evidence="3" id="KW-1185">Reference proteome</keyword>
<protein>
    <submittedName>
        <fullName evidence="2">DNA binding domain-containing protein, excisionase family</fullName>
    </submittedName>
</protein>
<dbReference type="AlphaFoldDB" id="A0A1M4UP70"/>
<evidence type="ECO:0000259" key="1">
    <source>
        <dbReference type="Pfam" id="PF12728"/>
    </source>
</evidence>
<dbReference type="OrthoDB" id="3541350at2"/>
<feature type="domain" description="Helix-turn-helix" evidence="1">
    <location>
        <begin position="11"/>
        <end position="61"/>
    </location>
</feature>
<dbReference type="NCBIfam" id="TIGR01764">
    <property type="entry name" value="excise"/>
    <property type="match status" value="1"/>
</dbReference>
<dbReference type="RefSeq" id="WP_072789596.1">
    <property type="nucleotide sequence ID" value="NZ_FQUL01000011.1"/>
</dbReference>
<gene>
    <name evidence="2" type="ORF">SAMN02745225_01057</name>
</gene>